<gene>
    <name evidence="1" type="ORF">SLEP1_g20923</name>
</gene>
<accession>A0AAV5JG78</accession>
<organism evidence="1 2">
    <name type="scientific">Rubroshorea leprosula</name>
    <dbReference type="NCBI Taxonomy" id="152421"/>
    <lineage>
        <taxon>Eukaryota</taxon>
        <taxon>Viridiplantae</taxon>
        <taxon>Streptophyta</taxon>
        <taxon>Embryophyta</taxon>
        <taxon>Tracheophyta</taxon>
        <taxon>Spermatophyta</taxon>
        <taxon>Magnoliopsida</taxon>
        <taxon>eudicotyledons</taxon>
        <taxon>Gunneridae</taxon>
        <taxon>Pentapetalae</taxon>
        <taxon>rosids</taxon>
        <taxon>malvids</taxon>
        <taxon>Malvales</taxon>
        <taxon>Dipterocarpaceae</taxon>
        <taxon>Rubroshorea</taxon>
    </lineage>
</organism>
<dbReference type="EMBL" id="BPVZ01000030">
    <property type="protein sequence ID" value="GKV09415.1"/>
    <property type="molecule type" value="Genomic_DNA"/>
</dbReference>
<keyword evidence="2" id="KW-1185">Reference proteome</keyword>
<sequence length="99" mass="11422">MKSSVSKSIRGSIPAMDKIKDFLKAIEEQFGKFDKALANTLMKKLSSMKFDHSKVVREHIMEMRDIAAKLDSFLLHFVLNSLPLEFGPFKIFYNTHKDN</sequence>
<evidence type="ECO:0000313" key="2">
    <source>
        <dbReference type="Proteomes" id="UP001054252"/>
    </source>
</evidence>
<protein>
    <submittedName>
        <fullName evidence="1">Uncharacterized protein</fullName>
    </submittedName>
</protein>
<proteinExistence type="predicted"/>
<comment type="caution">
    <text evidence="1">The sequence shown here is derived from an EMBL/GenBank/DDBJ whole genome shotgun (WGS) entry which is preliminary data.</text>
</comment>
<name>A0AAV5JG78_9ROSI</name>
<reference evidence="1 2" key="1">
    <citation type="journal article" date="2021" name="Commun. Biol.">
        <title>The genome of Shorea leprosula (Dipterocarpaceae) highlights the ecological relevance of drought in aseasonal tropical rainforests.</title>
        <authorList>
            <person name="Ng K.K.S."/>
            <person name="Kobayashi M.J."/>
            <person name="Fawcett J.A."/>
            <person name="Hatakeyama M."/>
            <person name="Paape T."/>
            <person name="Ng C.H."/>
            <person name="Ang C.C."/>
            <person name="Tnah L.H."/>
            <person name="Lee C.T."/>
            <person name="Nishiyama T."/>
            <person name="Sese J."/>
            <person name="O'Brien M.J."/>
            <person name="Copetti D."/>
            <person name="Mohd Noor M.I."/>
            <person name="Ong R.C."/>
            <person name="Putra M."/>
            <person name="Sireger I.Z."/>
            <person name="Indrioko S."/>
            <person name="Kosugi Y."/>
            <person name="Izuno A."/>
            <person name="Isagi Y."/>
            <person name="Lee S.L."/>
            <person name="Shimizu K.K."/>
        </authorList>
    </citation>
    <scope>NUCLEOTIDE SEQUENCE [LARGE SCALE GENOMIC DNA]</scope>
    <source>
        <strain evidence="1">214</strain>
    </source>
</reference>
<dbReference type="Proteomes" id="UP001054252">
    <property type="component" value="Unassembled WGS sequence"/>
</dbReference>
<evidence type="ECO:0000313" key="1">
    <source>
        <dbReference type="EMBL" id="GKV09415.1"/>
    </source>
</evidence>
<dbReference type="AlphaFoldDB" id="A0AAV5JG78"/>